<accession>A0A087STU5</accession>
<evidence type="ECO:0000313" key="9">
    <source>
        <dbReference type="Proteomes" id="UP000028924"/>
    </source>
</evidence>
<sequence length="213" mass="23069">MWIQVSTLVVYAGFYLVIVFLTLGIACALFYLAEIIEEHTSTTKRLLSHVIKIELALHALLLLDRLPILCLLVGAAAQVSHHTLLKRFPYNSALAPSSLASAGLTLAATGAWLHHFWTSRYSGEYMVAFCLVTTWLTPFALLLGVTGEQAVLPGAGGFPYSSPGPAQHGGAAPPKKASRRGLALRMFDVLRRKRDDVVPGLVSHLPGVTKEKI</sequence>
<gene>
    <name evidence="8" type="ORF">APUTEX25_003376</name>
    <name evidence="7" type="ORF">F751_5505</name>
</gene>
<evidence type="ECO:0000313" key="7">
    <source>
        <dbReference type="EMBL" id="KFM29149.1"/>
    </source>
</evidence>
<keyword evidence="3 6" id="KW-0812">Transmembrane</keyword>
<dbReference type="EMBL" id="KL662187">
    <property type="protein sequence ID" value="KFM29149.1"/>
    <property type="molecule type" value="Genomic_DNA"/>
</dbReference>
<reference evidence="10" key="2">
    <citation type="journal article" date="2018" name="Algal Res.">
        <title>Characterization of plant carbon substrate utilization by Auxenochlorella protothecoides.</title>
        <authorList>
            <person name="Vogler B.W."/>
            <person name="Starkenburg S.R."/>
            <person name="Sudasinghe N."/>
            <person name="Schambach J.Y."/>
            <person name="Rollin J.A."/>
            <person name="Pattathil S."/>
            <person name="Barry A.N."/>
        </authorList>
    </citation>
    <scope>NUCLEOTIDE SEQUENCE [LARGE SCALE GENOMIC DNA]</scope>
    <source>
        <strain evidence="10">UTEX 25</strain>
    </source>
</reference>
<reference evidence="8" key="4">
    <citation type="submission" date="2018-11" db="EMBL/GenBank/DDBJ databases">
        <title>Characterization of plant carbon substrate utilization by Auxenochlorella protothecoides.</title>
        <authorList>
            <person name="Vogler B.W."/>
            <person name="Starkenburg S.R."/>
            <person name="Sudasinghe N."/>
            <person name="Schambach J.Y."/>
            <person name="Rollin J.A."/>
            <person name="Pattathil S."/>
            <person name="Barry A.N."/>
        </authorList>
    </citation>
    <scope>NUCLEOTIDE SEQUENCE [LARGE SCALE GENOMIC DNA]</scope>
    <source>
        <strain evidence="8">UTEX 25</strain>
    </source>
</reference>
<feature type="transmembrane region" description="Helical" evidence="6">
    <location>
        <begin position="55"/>
        <end position="81"/>
    </location>
</feature>
<dbReference type="KEGG" id="apro:F751_5505"/>
<keyword evidence="5 6" id="KW-0472">Membrane</keyword>
<feature type="transmembrane region" description="Helical" evidence="6">
    <location>
        <begin position="12"/>
        <end position="34"/>
    </location>
</feature>
<dbReference type="Proteomes" id="UP000028924">
    <property type="component" value="Unassembled WGS sequence"/>
</dbReference>
<dbReference type="PANTHER" id="PTHR13144:SF0">
    <property type="entry name" value="PROTEIN TEX261"/>
    <property type="match status" value="1"/>
</dbReference>
<evidence type="ECO:0000313" key="8">
    <source>
        <dbReference type="EMBL" id="RMZ53554.1"/>
    </source>
</evidence>
<dbReference type="GO" id="GO:0097020">
    <property type="term" value="F:COPII receptor activity"/>
    <property type="evidence" value="ECO:0007669"/>
    <property type="project" value="InterPro"/>
</dbReference>
<evidence type="ECO:0000256" key="5">
    <source>
        <dbReference type="ARBA" id="ARBA00023136"/>
    </source>
</evidence>
<evidence type="ECO:0000256" key="1">
    <source>
        <dbReference type="ARBA" id="ARBA00004141"/>
    </source>
</evidence>
<evidence type="ECO:0008006" key="11">
    <source>
        <dbReference type="Google" id="ProtNLM"/>
    </source>
</evidence>
<dbReference type="Proteomes" id="UP000279271">
    <property type="component" value="Unassembled WGS sequence"/>
</dbReference>
<dbReference type="eggNOG" id="KOG4136">
    <property type="taxonomic scope" value="Eukaryota"/>
</dbReference>
<keyword evidence="4 6" id="KW-1133">Transmembrane helix</keyword>
<dbReference type="EMBL" id="QOKY01000197">
    <property type="protein sequence ID" value="RMZ53554.1"/>
    <property type="molecule type" value="Genomic_DNA"/>
</dbReference>
<dbReference type="GO" id="GO:0000139">
    <property type="term" value="C:Golgi membrane"/>
    <property type="evidence" value="ECO:0007669"/>
    <property type="project" value="TreeGrafter"/>
</dbReference>
<organism evidence="7 9">
    <name type="scientific">Auxenochlorella protothecoides</name>
    <name type="common">Green microalga</name>
    <name type="synonym">Chlorella protothecoides</name>
    <dbReference type="NCBI Taxonomy" id="3075"/>
    <lineage>
        <taxon>Eukaryota</taxon>
        <taxon>Viridiplantae</taxon>
        <taxon>Chlorophyta</taxon>
        <taxon>core chlorophytes</taxon>
        <taxon>Trebouxiophyceae</taxon>
        <taxon>Chlorellales</taxon>
        <taxon>Chlorellaceae</taxon>
        <taxon>Auxenochlorella</taxon>
    </lineage>
</organism>
<evidence type="ECO:0000256" key="3">
    <source>
        <dbReference type="ARBA" id="ARBA00022692"/>
    </source>
</evidence>
<evidence type="ECO:0000256" key="6">
    <source>
        <dbReference type="SAM" id="Phobius"/>
    </source>
</evidence>
<comment type="similarity">
    <text evidence="2">Belongs to the SVP26 family.</text>
</comment>
<feature type="transmembrane region" description="Helical" evidence="6">
    <location>
        <begin position="125"/>
        <end position="145"/>
    </location>
</feature>
<evidence type="ECO:0000256" key="2">
    <source>
        <dbReference type="ARBA" id="ARBA00008096"/>
    </source>
</evidence>
<dbReference type="InterPro" id="IPR007277">
    <property type="entry name" value="Svp26/Tex261"/>
</dbReference>
<keyword evidence="9" id="KW-1185">Reference proteome</keyword>
<dbReference type="AlphaFoldDB" id="A0A087STU5"/>
<feature type="transmembrane region" description="Helical" evidence="6">
    <location>
        <begin position="93"/>
        <end position="113"/>
    </location>
</feature>
<reference evidence="7 9" key="1">
    <citation type="journal article" date="2014" name="BMC Genomics">
        <title>Oil accumulation mechanisms of the oleaginous microalga Chlorella protothecoides revealed through its genome, transcriptomes, and proteomes.</title>
        <authorList>
            <person name="Gao C."/>
            <person name="Wang Y."/>
            <person name="Shen Y."/>
            <person name="Yan D."/>
            <person name="He X."/>
            <person name="Dai J."/>
            <person name="Wu Q."/>
        </authorList>
    </citation>
    <scope>NUCLEOTIDE SEQUENCE [LARGE SCALE GENOMIC DNA]</scope>
    <source>
        <strain evidence="7 9">0710</strain>
    </source>
</reference>
<dbReference type="RefSeq" id="XP_011402202.1">
    <property type="nucleotide sequence ID" value="XM_011403900.1"/>
</dbReference>
<comment type="subcellular location">
    <subcellularLocation>
        <location evidence="1">Membrane</location>
        <topology evidence="1">Multi-pass membrane protein</topology>
    </subcellularLocation>
</comment>
<dbReference type="PANTHER" id="PTHR13144">
    <property type="entry name" value="TEX261 PROTEIN"/>
    <property type="match status" value="1"/>
</dbReference>
<evidence type="ECO:0000256" key="4">
    <source>
        <dbReference type="ARBA" id="ARBA00022989"/>
    </source>
</evidence>
<proteinExistence type="inferred from homology"/>
<dbReference type="GO" id="GO:0005789">
    <property type="term" value="C:endoplasmic reticulum membrane"/>
    <property type="evidence" value="ECO:0007669"/>
    <property type="project" value="TreeGrafter"/>
</dbReference>
<protein>
    <recommendedName>
        <fullName evidence="11">Transmembrane adaptor Erv26</fullName>
    </recommendedName>
</protein>
<dbReference type="OrthoDB" id="28257at2759"/>
<dbReference type="Pfam" id="PF04148">
    <property type="entry name" value="Erv26"/>
    <property type="match status" value="1"/>
</dbReference>
<dbReference type="GO" id="GO:0006888">
    <property type="term" value="P:endoplasmic reticulum to Golgi vesicle-mediated transport"/>
    <property type="evidence" value="ECO:0007669"/>
    <property type="project" value="InterPro"/>
</dbReference>
<name>A0A087STU5_AUXPR</name>
<reference evidence="8" key="3">
    <citation type="submission" date="2018-10" db="EMBL/GenBank/DDBJ databases">
        <authorList>
            <person name="Hovde B."/>
            <person name="Zhang X."/>
        </authorList>
    </citation>
    <scope>NUCLEOTIDE SEQUENCE [LARGE SCALE GENOMIC DNA]</scope>
    <source>
        <strain evidence="8">UTEX 25</strain>
    </source>
</reference>
<evidence type="ECO:0000313" key="10">
    <source>
        <dbReference type="Proteomes" id="UP000279271"/>
    </source>
</evidence>
<dbReference type="GeneID" id="23616896"/>
<dbReference type="GO" id="GO:0030134">
    <property type="term" value="C:COPII-coated ER to Golgi transport vesicle"/>
    <property type="evidence" value="ECO:0007669"/>
    <property type="project" value="TreeGrafter"/>
</dbReference>